<proteinExistence type="predicted"/>
<protein>
    <submittedName>
        <fullName evidence="1">Uncharacterized protein</fullName>
    </submittedName>
</protein>
<evidence type="ECO:0000313" key="2">
    <source>
        <dbReference type="Proteomes" id="UP001164250"/>
    </source>
</evidence>
<comment type="caution">
    <text evidence="1">The sequence shown here is derived from an EMBL/GenBank/DDBJ whole genome shotgun (WGS) entry which is preliminary data.</text>
</comment>
<dbReference type="Proteomes" id="UP001164250">
    <property type="component" value="Chromosome 5"/>
</dbReference>
<evidence type="ECO:0000313" key="1">
    <source>
        <dbReference type="EMBL" id="KAJ0096699.1"/>
    </source>
</evidence>
<dbReference type="EMBL" id="CM047901">
    <property type="protein sequence ID" value="KAJ0096699.1"/>
    <property type="molecule type" value="Genomic_DNA"/>
</dbReference>
<gene>
    <name evidence="1" type="ORF">Patl1_27723</name>
</gene>
<accession>A0ACC1BCN6</accession>
<name>A0ACC1BCN6_9ROSI</name>
<keyword evidence="2" id="KW-1185">Reference proteome</keyword>
<reference evidence="2" key="1">
    <citation type="journal article" date="2023" name="G3 (Bethesda)">
        <title>Genome assembly and association tests identify interacting loci associated with vigor, precocity, and sex in interspecific pistachio rootstocks.</title>
        <authorList>
            <person name="Palmer W."/>
            <person name="Jacygrad E."/>
            <person name="Sagayaradj S."/>
            <person name="Cavanaugh K."/>
            <person name="Han R."/>
            <person name="Bertier L."/>
            <person name="Beede B."/>
            <person name="Kafkas S."/>
            <person name="Golino D."/>
            <person name="Preece J."/>
            <person name="Michelmore R."/>
        </authorList>
    </citation>
    <scope>NUCLEOTIDE SEQUENCE [LARGE SCALE GENOMIC DNA]</scope>
</reference>
<sequence length="44" mass="5124">MFEIIEITEPCGEHIAKLFFRLLLKNTVCSPLTAAYAYFWRSIS</sequence>
<organism evidence="1 2">
    <name type="scientific">Pistacia atlantica</name>
    <dbReference type="NCBI Taxonomy" id="434234"/>
    <lineage>
        <taxon>Eukaryota</taxon>
        <taxon>Viridiplantae</taxon>
        <taxon>Streptophyta</taxon>
        <taxon>Embryophyta</taxon>
        <taxon>Tracheophyta</taxon>
        <taxon>Spermatophyta</taxon>
        <taxon>Magnoliopsida</taxon>
        <taxon>eudicotyledons</taxon>
        <taxon>Gunneridae</taxon>
        <taxon>Pentapetalae</taxon>
        <taxon>rosids</taxon>
        <taxon>malvids</taxon>
        <taxon>Sapindales</taxon>
        <taxon>Anacardiaceae</taxon>
        <taxon>Pistacia</taxon>
    </lineage>
</organism>